<dbReference type="Pfam" id="PF02875">
    <property type="entry name" value="Mur_ligase_C"/>
    <property type="match status" value="1"/>
</dbReference>
<dbReference type="InterPro" id="IPR035911">
    <property type="entry name" value="MurE/MurF_N"/>
</dbReference>
<feature type="binding site" evidence="7">
    <location>
        <position position="200"/>
    </location>
    <ligand>
        <name>UDP-N-acetyl-alpha-D-muramoyl-L-alanyl-D-glutamate</name>
        <dbReference type="ChEBI" id="CHEBI:83900"/>
    </ligand>
</feature>
<comment type="PTM">
    <text evidence="7">Carboxylation is probably crucial for Mg(2+) binding and, consequently, for the gamma-phosphate positioning of ATP.</text>
</comment>
<feature type="short sequence motif" description="Meso-diaminopimelate recognition motif" evidence="7">
    <location>
        <begin position="422"/>
        <end position="425"/>
    </location>
</feature>
<dbReference type="InterPro" id="IPR036565">
    <property type="entry name" value="Mur-like_cat_sf"/>
</dbReference>
<feature type="binding site" evidence="7">
    <location>
        <begin position="422"/>
        <end position="425"/>
    </location>
    <ligand>
        <name>meso-2,6-diaminopimelate</name>
        <dbReference type="ChEBI" id="CHEBI:57791"/>
    </ligand>
</feature>
<comment type="caution">
    <text evidence="7">Lacks conserved residue(s) required for the propagation of feature annotation.</text>
</comment>
<dbReference type="NCBIfam" id="TIGR01085">
    <property type="entry name" value="murE"/>
    <property type="match status" value="1"/>
</dbReference>
<dbReference type="EC" id="6.3.2.13" evidence="7"/>
<accession>A0ABZ2C064</accession>
<dbReference type="GO" id="GO:0016874">
    <property type="term" value="F:ligase activity"/>
    <property type="evidence" value="ECO:0007669"/>
    <property type="project" value="UniProtKB-KW"/>
</dbReference>
<keyword evidence="7" id="KW-0067">ATP-binding</keyword>
<evidence type="ECO:0000256" key="5">
    <source>
        <dbReference type="ARBA" id="ARBA00023306"/>
    </source>
</evidence>
<evidence type="ECO:0000256" key="1">
    <source>
        <dbReference type="ARBA" id="ARBA00005898"/>
    </source>
</evidence>
<dbReference type="RefSeq" id="WP_331256497.1">
    <property type="nucleotide sequence ID" value="NZ_CP133270.1"/>
</dbReference>
<keyword evidence="7" id="KW-0547">Nucleotide-binding</keyword>
<dbReference type="InterPro" id="IPR013221">
    <property type="entry name" value="Mur_ligase_cen"/>
</dbReference>
<keyword evidence="3 7" id="KW-0133">Cell shape</keyword>
<keyword evidence="7" id="KW-0460">Magnesium</keyword>
<comment type="subcellular location">
    <subcellularLocation>
        <location evidence="7 8">Cytoplasm</location>
    </subcellularLocation>
</comment>
<keyword evidence="7" id="KW-0963">Cytoplasm</keyword>
<evidence type="ECO:0000259" key="10">
    <source>
        <dbReference type="Pfam" id="PF02875"/>
    </source>
</evidence>
<feature type="binding site" evidence="7">
    <location>
        <begin position="167"/>
        <end position="168"/>
    </location>
    <ligand>
        <name>UDP-N-acetyl-alpha-D-muramoyl-L-alanyl-D-glutamate</name>
        <dbReference type="ChEBI" id="CHEBI:83900"/>
    </ligand>
</feature>
<evidence type="ECO:0000259" key="9">
    <source>
        <dbReference type="Pfam" id="PF01225"/>
    </source>
</evidence>
<comment type="function">
    <text evidence="7">Catalyzes the addition of meso-diaminopimelic acid to the nucleotide precursor UDP-N-acetylmuramoyl-L-alanyl-D-glutamate (UMAG) in the biosynthesis of bacterial cell-wall peptidoglycan.</text>
</comment>
<keyword evidence="7 12" id="KW-0436">Ligase</keyword>
<feature type="binding site" evidence="7">
    <location>
        <position position="470"/>
    </location>
    <ligand>
        <name>meso-2,6-diaminopimelate</name>
        <dbReference type="ChEBI" id="CHEBI:57791"/>
    </ligand>
</feature>
<dbReference type="Gene3D" id="3.40.1390.10">
    <property type="entry name" value="MurE/MurF, N-terminal domain"/>
    <property type="match status" value="1"/>
</dbReference>
<dbReference type="Gene3D" id="3.90.190.20">
    <property type="entry name" value="Mur ligase, C-terminal domain"/>
    <property type="match status" value="1"/>
</dbReference>
<dbReference type="InterPro" id="IPR036615">
    <property type="entry name" value="Mur_ligase_C_dom_sf"/>
</dbReference>
<keyword evidence="5 7" id="KW-0131">Cell cycle</keyword>
<evidence type="ECO:0000256" key="7">
    <source>
        <dbReference type="HAMAP-Rule" id="MF_00208"/>
    </source>
</evidence>
<proteinExistence type="inferred from homology"/>
<dbReference type="InterPro" id="IPR004101">
    <property type="entry name" value="Mur_ligase_C"/>
</dbReference>
<organism evidence="12 13">
    <name type="scientific">Candidatus Bealeia paramacronuclearis</name>
    <dbReference type="NCBI Taxonomy" id="1921001"/>
    <lineage>
        <taxon>Bacteria</taxon>
        <taxon>Pseudomonadati</taxon>
        <taxon>Pseudomonadota</taxon>
        <taxon>Alphaproteobacteria</taxon>
        <taxon>Holosporales</taxon>
        <taxon>Holosporaceae</taxon>
        <taxon>Candidatus Bealeia</taxon>
    </lineage>
</organism>
<dbReference type="SUPFAM" id="SSF53623">
    <property type="entry name" value="MurD-like peptide ligases, catalytic domain"/>
    <property type="match status" value="1"/>
</dbReference>
<evidence type="ECO:0000313" key="12">
    <source>
        <dbReference type="EMBL" id="WVX65929.1"/>
    </source>
</evidence>
<dbReference type="PANTHER" id="PTHR23135">
    <property type="entry name" value="MUR LIGASE FAMILY MEMBER"/>
    <property type="match status" value="1"/>
</dbReference>
<dbReference type="NCBIfam" id="NF001124">
    <property type="entry name" value="PRK00139.1-2"/>
    <property type="match status" value="1"/>
</dbReference>
<gene>
    <name evidence="7" type="primary">murE</name>
    <name evidence="12" type="ORF">Bealeia1_00095</name>
</gene>
<keyword evidence="4 7" id="KW-0573">Peptidoglycan synthesis</keyword>
<feature type="binding site" evidence="7">
    <location>
        <position position="202"/>
    </location>
    <ligand>
        <name>UDP-N-acetyl-alpha-D-muramoyl-L-alanyl-D-glutamate</name>
        <dbReference type="ChEBI" id="CHEBI:83900"/>
    </ligand>
</feature>
<dbReference type="Pfam" id="PF01225">
    <property type="entry name" value="Mur_ligase"/>
    <property type="match status" value="1"/>
</dbReference>
<feature type="domain" description="Mur ligase central" evidence="11">
    <location>
        <begin position="118"/>
        <end position="326"/>
    </location>
</feature>
<evidence type="ECO:0000259" key="11">
    <source>
        <dbReference type="Pfam" id="PF08245"/>
    </source>
</evidence>
<feature type="modified residue" description="N6-carboxylysine" evidence="7">
    <location>
        <position position="234"/>
    </location>
</feature>
<feature type="binding site" evidence="7">
    <location>
        <position position="33"/>
    </location>
    <ligand>
        <name>UDP-N-acetyl-alpha-D-muramoyl-L-alanyl-D-glutamate</name>
        <dbReference type="ChEBI" id="CHEBI:83900"/>
    </ligand>
</feature>
<feature type="binding site" evidence="7">
    <location>
        <position position="194"/>
    </location>
    <ligand>
        <name>UDP-N-acetyl-alpha-D-muramoyl-L-alanyl-D-glutamate</name>
        <dbReference type="ChEBI" id="CHEBI:83900"/>
    </ligand>
</feature>
<keyword evidence="2 7" id="KW-0132">Cell division</keyword>
<comment type="catalytic activity">
    <reaction evidence="7">
        <text>UDP-N-acetyl-alpha-D-muramoyl-L-alanyl-D-glutamate + meso-2,6-diaminopimelate + ATP = UDP-N-acetyl-alpha-D-muramoyl-L-alanyl-gamma-D-glutamyl-meso-2,6-diaminopimelate + ADP + phosphate + H(+)</text>
        <dbReference type="Rhea" id="RHEA:23676"/>
        <dbReference type="ChEBI" id="CHEBI:15378"/>
        <dbReference type="ChEBI" id="CHEBI:30616"/>
        <dbReference type="ChEBI" id="CHEBI:43474"/>
        <dbReference type="ChEBI" id="CHEBI:57791"/>
        <dbReference type="ChEBI" id="CHEBI:83900"/>
        <dbReference type="ChEBI" id="CHEBI:83905"/>
        <dbReference type="ChEBI" id="CHEBI:456216"/>
        <dbReference type="EC" id="6.3.2.13"/>
    </reaction>
</comment>
<dbReference type="SUPFAM" id="SSF53244">
    <property type="entry name" value="MurD-like peptide ligases, peptide-binding domain"/>
    <property type="match status" value="1"/>
</dbReference>
<sequence>MGISLKSCLIDGLIYGVSEDLPDLEIQGLTPDSRRVQDGFLFAAILGAHTHGGKFIKDAVGSGAKVILADMQVAVEMADIFANDPRNIVFLKSPNVRKALSVLAGKFYPKTPQFIAAVTGTNGKSSVVTFARQLWGGVGQKAASFGTLGLQVEGISKEKLPTLEALTTPNVVELRETLEILEFQGVEHCAFEASSHGLDQYRLDDVNLTVGVFTNFTRDHLDYHKSMQSYFAAKMRLFNELLSSDGLAILCADDPKFEDVKAICESRNHSVWSYGKQAREFKLLSVKPDHKGQHLKCEIFGKTHEFYLPFAGSFQALNILASIGVVLKSGVANLEHILECTQKLEGVPGRMECAGLSPQKSAYVDYAHTPDALENALKALRPHAENRLILVFGCGGDRDVTKRPLMGQIARRYADKIIVTDDNPRSENPMKIRQAILKTCPEAIEIGDREEAIYTGIQELKSGDILLVAGKGHEAYQIIGNDIRDFDDVKMVQKYWCEGGCK</sequence>
<evidence type="ECO:0000256" key="2">
    <source>
        <dbReference type="ARBA" id="ARBA00022618"/>
    </source>
</evidence>
<dbReference type="Pfam" id="PF08245">
    <property type="entry name" value="Mur_ligase_M"/>
    <property type="match status" value="1"/>
</dbReference>
<evidence type="ECO:0000256" key="4">
    <source>
        <dbReference type="ARBA" id="ARBA00022984"/>
    </source>
</evidence>
<evidence type="ECO:0000256" key="3">
    <source>
        <dbReference type="ARBA" id="ARBA00022960"/>
    </source>
</evidence>
<evidence type="ECO:0000256" key="6">
    <source>
        <dbReference type="ARBA" id="ARBA00023316"/>
    </source>
</evidence>
<dbReference type="InterPro" id="IPR005761">
    <property type="entry name" value="UDP-N-AcMur-Glu-dNH2Pim_ligase"/>
</dbReference>
<evidence type="ECO:0000256" key="8">
    <source>
        <dbReference type="RuleBase" id="RU004135"/>
    </source>
</evidence>
<feature type="binding site" evidence="7">
    <location>
        <position position="474"/>
    </location>
    <ligand>
        <name>meso-2,6-diaminopimelate</name>
        <dbReference type="ChEBI" id="CHEBI:57791"/>
    </ligand>
</feature>
<dbReference type="HAMAP" id="MF_00208">
    <property type="entry name" value="MurE"/>
    <property type="match status" value="1"/>
</dbReference>
<feature type="domain" description="Mur ligase N-terminal catalytic" evidence="9">
    <location>
        <begin position="25"/>
        <end position="108"/>
    </location>
</feature>
<feature type="domain" description="Mur ligase C-terminal" evidence="10">
    <location>
        <begin position="349"/>
        <end position="472"/>
    </location>
</feature>
<dbReference type="SUPFAM" id="SSF63418">
    <property type="entry name" value="MurE/MurF N-terminal domain"/>
    <property type="match status" value="1"/>
</dbReference>
<feature type="binding site" evidence="7">
    <location>
        <position position="398"/>
    </location>
    <ligand>
        <name>meso-2,6-diaminopimelate</name>
        <dbReference type="ChEBI" id="CHEBI:57791"/>
    </ligand>
</feature>
<comment type="similarity">
    <text evidence="1 7">Belongs to the MurCDEF family. MurE subfamily.</text>
</comment>
<comment type="pathway">
    <text evidence="7 8">Cell wall biogenesis; peptidoglycan biosynthesis.</text>
</comment>
<dbReference type="Gene3D" id="3.40.1190.10">
    <property type="entry name" value="Mur-like, catalytic domain"/>
    <property type="match status" value="1"/>
</dbReference>
<evidence type="ECO:0000313" key="13">
    <source>
        <dbReference type="Proteomes" id="UP001330434"/>
    </source>
</evidence>
<keyword evidence="6 7" id="KW-0961">Cell wall biogenesis/degradation</keyword>
<feature type="binding site" evidence="7">
    <location>
        <begin position="120"/>
        <end position="126"/>
    </location>
    <ligand>
        <name>ATP</name>
        <dbReference type="ChEBI" id="CHEBI:30616"/>
    </ligand>
</feature>
<comment type="cofactor">
    <cofactor evidence="7">
        <name>Mg(2+)</name>
        <dbReference type="ChEBI" id="CHEBI:18420"/>
    </cofactor>
</comment>
<keyword evidence="13" id="KW-1185">Reference proteome</keyword>
<dbReference type="EMBL" id="CP133270">
    <property type="protein sequence ID" value="WVX65929.1"/>
    <property type="molecule type" value="Genomic_DNA"/>
</dbReference>
<name>A0ABZ2C064_9PROT</name>
<protein>
    <recommendedName>
        <fullName evidence="7">UDP-N-acetylmuramoyl-L-alanyl-D-glutamate--2,6-diaminopimelate ligase</fullName>
        <ecNumber evidence="7">6.3.2.13</ecNumber>
    </recommendedName>
    <alternativeName>
        <fullName evidence="7">Meso-A2pm-adding enzyme</fullName>
    </alternativeName>
    <alternativeName>
        <fullName evidence="7">Meso-diaminopimelate-adding enzyme</fullName>
    </alternativeName>
    <alternativeName>
        <fullName evidence="7">UDP-MurNAc-L-Ala-D-Glu:meso-diaminopimelate ligase</fullName>
    </alternativeName>
    <alternativeName>
        <fullName evidence="7">UDP-MurNAc-tripeptide synthetase</fullName>
    </alternativeName>
    <alternativeName>
        <fullName evidence="7">UDP-N-acetylmuramyl-tripeptide synthetase</fullName>
    </alternativeName>
</protein>
<dbReference type="Proteomes" id="UP001330434">
    <property type="component" value="Chromosome"/>
</dbReference>
<dbReference type="NCBIfam" id="NF001126">
    <property type="entry name" value="PRK00139.1-4"/>
    <property type="match status" value="1"/>
</dbReference>
<dbReference type="InterPro" id="IPR000713">
    <property type="entry name" value="Mur_ligase_N"/>
</dbReference>
<reference evidence="12 13" key="1">
    <citation type="journal article" date="2024" name="Environ. Microbiol.">
        <title>Novel evolutionary insights on the interactions of the Holosporales (Alphaproteobacteria) with eukaryotic hosts from comparative genomics.</title>
        <authorList>
            <person name="Giovannini M."/>
            <person name="Petroni G."/>
            <person name="Castelli M."/>
        </authorList>
    </citation>
    <scope>NUCLEOTIDE SEQUENCE [LARGE SCALE GENOMIC DNA]</scope>
    <source>
        <strain evidence="12 13">US_Bl 15I1</strain>
    </source>
</reference>
<dbReference type="PANTHER" id="PTHR23135:SF4">
    <property type="entry name" value="UDP-N-ACETYLMURAMOYL-L-ALANYL-D-GLUTAMATE--2,6-DIAMINOPIMELATE LIGASE MURE HOMOLOG, CHLOROPLASTIC"/>
    <property type="match status" value="1"/>
</dbReference>